<dbReference type="Pfam" id="PF14121">
    <property type="entry name" value="Porin_10"/>
    <property type="match status" value="1"/>
</dbReference>
<dbReference type="KEGG" id="fte:Fluta_3560"/>
<dbReference type="HOGENOM" id="CLU_478791_0_0_10"/>
<feature type="chain" id="PRO_5003279740" description="Porin" evidence="1">
    <location>
        <begin position="21"/>
        <end position="569"/>
    </location>
</feature>
<sequence precursor="true">MKKWILFLLVTSFCQLYSLAQSPFGNYFQDSLKPGHRISGKLDSVDVNLASYQHTLPGDFNPFQYQFSFSDLSTKWLKLPVRRFSSIPHIAFEYSMGSKLAQFGRISYTHALDSNTFIQLDYIRNSSAGNLRNSNFERNTVELSLMHRSRYYGTILDLSFYGNNANFSDGLIGDSIQEGFALNFQEVQKSNAGNKTKEFYADWKNYISFTKDSLQKIGLVLQPRLDIKNQRYFERDTLKGIYGFYNYDSANTYDYWQVSSLKLNGGLFYKVRNLNIEAGVGARYWDYDNLKIHQDTTEAYGFAAVDFNSKGYYFRGSANYTLIGAKGETSILAHAKKAFSKNVFSVSGGLSRQYPEIYQRTFYGNTLNYSWETKILGTRTTGNLNWQNKNRIIPFFVQGTVEANSKMPVFIQNKWRQDTLTTLNVYGIQVGFEYLFKKLLIQSRVSYRESTGSLLPNWLISGRIAYNGGLFKAKKLKTVTGIEVGYISAYSLLDFTPMSNSYSLIATGREFNPMMKLHFFSQFDLGYFRWFIRVENIEQTFVKPTNFEGLGYPVTPLQLRFGVSWDFFN</sequence>
<evidence type="ECO:0000313" key="3">
    <source>
        <dbReference type="Proteomes" id="UP000007463"/>
    </source>
</evidence>
<keyword evidence="1" id="KW-0732">Signal</keyword>
<keyword evidence="3" id="KW-1185">Reference proteome</keyword>
<name>F2IDB4_FLUTR</name>
<dbReference type="InterPro" id="IPR025631">
    <property type="entry name" value="Porin_10"/>
</dbReference>
<gene>
    <name evidence="2" type="ordered locus">Fluta_3560</name>
</gene>
<accession>F2IDB4</accession>
<feature type="signal peptide" evidence="1">
    <location>
        <begin position="1"/>
        <end position="20"/>
    </location>
</feature>
<proteinExistence type="predicted"/>
<dbReference type="EMBL" id="CP002542">
    <property type="protein sequence ID" value="AEA45529.1"/>
    <property type="molecule type" value="Genomic_DNA"/>
</dbReference>
<organism evidence="2 3">
    <name type="scientific">Fluviicola taffensis (strain DSM 16823 / NCIMB 13979 / RW262)</name>
    <dbReference type="NCBI Taxonomy" id="755732"/>
    <lineage>
        <taxon>Bacteria</taxon>
        <taxon>Pseudomonadati</taxon>
        <taxon>Bacteroidota</taxon>
        <taxon>Flavobacteriia</taxon>
        <taxon>Flavobacteriales</taxon>
        <taxon>Crocinitomicaceae</taxon>
        <taxon>Fluviicola</taxon>
    </lineage>
</organism>
<dbReference type="AlphaFoldDB" id="F2IDB4"/>
<reference evidence="3" key="2">
    <citation type="submission" date="2011-02" db="EMBL/GenBank/DDBJ databases">
        <title>The complete genome of Fluviicola taffensis DSM 16823.</title>
        <authorList>
            <consortium name="US DOE Joint Genome Institute (JGI-PGF)"/>
            <person name="Lucas S."/>
            <person name="Copeland A."/>
            <person name="Lapidus A."/>
            <person name="Bruce D."/>
            <person name="Goodwin L."/>
            <person name="Pitluck S."/>
            <person name="Kyrpides N."/>
            <person name="Mavromatis K."/>
            <person name="Ivanova N."/>
            <person name="Mikhailova N."/>
            <person name="Pagani I."/>
            <person name="Chertkov O."/>
            <person name="Detter J.C."/>
            <person name="Han C."/>
            <person name="Tapia R."/>
            <person name="Land M."/>
            <person name="Hauser L."/>
            <person name="Markowitz V."/>
            <person name="Cheng J.-F."/>
            <person name="Hugenholtz P."/>
            <person name="Woyke T."/>
            <person name="Wu D."/>
            <person name="Tindall B."/>
            <person name="Pomrenke H.G."/>
            <person name="Brambilla E."/>
            <person name="Klenk H.-P."/>
            <person name="Eisen J.A."/>
        </authorList>
    </citation>
    <scope>NUCLEOTIDE SEQUENCE [LARGE SCALE GENOMIC DNA]</scope>
    <source>
        <strain evidence="3">DSM 16823 / RW262 / RW262</strain>
    </source>
</reference>
<protein>
    <recommendedName>
        <fullName evidence="4">Porin</fullName>
    </recommendedName>
</protein>
<dbReference type="OrthoDB" id="1489309at2"/>
<dbReference type="RefSeq" id="WP_013688296.1">
    <property type="nucleotide sequence ID" value="NC_015321.1"/>
</dbReference>
<dbReference type="Proteomes" id="UP000007463">
    <property type="component" value="Chromosome"/>
</dbReference>
<dbReference type="STRING" id="755732.Fluta_3560"/>
<evidence type="ECO:0008006" key="4">
    <source>
        <dbReference type="Google" id="ProtNLM"/>
    </source>
</evidence>
<evidence type="ECO:0000256" key="1">
    <source>
        <dbReference type="SAM" id="SignalP"/>
    </source>
</evidence>
<evidence type="ECO:0000313" key="2">
    <source>
        <dbReference type="EMBL" id="AEA45529.1"/>
    </source>
</evidence>
<reference evidence="2 3" key="1">
    <citation type="journal article" date="2011" name="Stand. Genomic Sci.">
        <title>Complete genome sequence of the gliding freshwater bacterium Fluviicola taffensis type strain (RW262).</title>
        <authorList>
            <person name="Woyke T."/>
            <person name="Chertkov O."/>
            <person name="Lapidus A."/>
            <person name="Nolan M."/>
            <person name="Lucas S."/>
            <person name="Del Rio T.G."/>
            <person name="Tice H."/>
            <person name="Cheng J.F."/>
            <person name="Tapia R."/>
            <person name="Han C."/>
            <person name="Goodwin L."/>
            <person name="Pitluck S."/>
            <person name="Liolios K."/>
            <person name="Pagani I."/>
            <person name="Ivanova N."/>
            <person name="Huntemann M."/>
            <person name="Mavromatis K."/>
            <person name="Mikhailova N."/>
            <person name="Pati A."/>
            <person name="Chen A."/>
            <person name="Palaniappan K."/>
            <person name="Land M."/>
            <person name="Hauser L."/>
            <person name="Brambilla E.M."/>
            <person name="Rohde M."/>
            <person name="Mwirichia R."/>
            <person name="Sikorski J."/>
            <person name="Tindall B.J."/>
            <person name="Goker M."/>
            <person name="Bristow J."/>
            <person name="Eisen J.A."/>
            <person name="Markowitz V."/>
            <person name="Hugenholtz P."/>
            <person name="Klenk H.P."/>
            <person name="Kyrpides N.C."/>
        </authorList>
    </citation>
    <scope>NUCLEOTIDE SEQUENCE [LARGE SCALE GENOMIC DNA]</scope>
    <source>
        <strain evidence="3">DSM 16823 / RW262 / RW262</strain>
    </source>
</reference>